<name>A0A2S5BIW2_9BASI</name>
<feature type="region of interest" description="Disordered" evidence="1">
    <location>
        <begin position="285"/>
        <end position="344"/>
    </location>
</feature>
<reference evidence="2 3" key="1">
    <citation type="journal article" date="2018" name="Front. Microbiol.">
        <title>Prospects for Fungal Bioremediation of Acidic Radioactive Waste Sites: Characterization and Genome Sequence of Rhodotorula taiwanensis MD1149.</title>
        <authorList>
            <person name="Tkavc R."/>
            <person name="Matrosova V.Y."/>
            <person name="Grichenko O.E."/>
            <person name="Gostincar C."/>
            <person name="Volpe R.P."/>
            <person name="Klimenkova P."/>
            <person name="Gaidamakova E.K."/>
            <person name="Zhou C.E."/>
            <person name="Stewart B.J."/>
            <person name="Lyman M.G."/>
            <person name="Malfatti S.A."/>
            <person name="Rubinfeld B."/>
            <person name="Courtot M."/>
            <person name="Singh J."/>
            <person name="Dalgard C.L."/>
            <person name="Hamilton T."/>
            <person name="Frey K.G."/>
            <person name="Gunde-Cimerman N."/>
            <person name="Dugan L."/>
            <person name="Daly M.J."/>
        </authorList>
    </citation>
    <scope>NUCLEOTIDE SEQUENCE [LARGE SCALE GENOMIC DNA]</scope>
    <source>
        <strain evidence="2 3">MD1149</strain>
    </source>
</reference>
<feature type="region of interest" description="Disordered" evidence="1">
    <location>
        <begin position="386"/>
        <end position="452"/>
    </location>
</feature>
<sequence length="532" mass="57184">MVSPRPQTFVPGSYWPPWAVRESFETAAWKHALQSGSDGVVKTGKHSIVLTCQSPLCPFLVKILKGDDTANTSEVELEHSHAMLDFADLNKASSEAKKVHKKCTAALYSAVEAFQTKAIAEIARYRLLADNEAMSTYLLPSKRTAFSPTTGQEGIFWEVADALGEQRARELESALRRDRRLTDFYPSVSTFDGKSSPFDAPPEQRFPPTPLAPAPEPTPSPTAVDPHQGKRKEKQEDRVAAQQKPKKSKLSASSAGKDDKARPSGDGAASSPESHKFAFAAYAASPDPLSAPKPKKKKKTLINFSGPSPFAKPTPTKRAKKKDEDAPLGLKTVPASTHSGIKPTAKLDTFDASRFFAKDGSPTPSRASAPSPTLLVKKEGFVDDAAAGKAAPKQEVAAPSPSLAWPSLASPAGTQSTAEHNNGDTIAAEAQMSPSANEVAADAASPPADEPADDLKAYLKALPNSTQFSFCDRYHEKLVDAQITTGQQLQVISQLVPEDLKQTLSLGKKDLVYAIFERALASQREEEAKLRT</sequence>
<feature type="compositionally biased region" description="Low complexity" evidence="1">
    <location>
        <begin position="433"/>
        <end position="447"/>
    </location>
</feature>
<dbReference type="AlphaFoldDB" id="A0A2S5BIW2"/>
<evidence type="ECO:0000256" key="1">
    <source>
        <dbReference type="SAM" id="MobiDB-lite"/>
    </source>
</evidence>
<dbReference type="EMBL" id="PJQD01000002">
    <property type="protein sequence ID" value="POY76710.1"/>
    <property type="molecule type" value="Genomic_DNA"/>
</dbReference>
<feature type="region of interest" description="Disordered" evidence="1">
    <location>
        <begin position="186"/>
        <end position="273"/>
    </location>
</feature>
<gene>
    <name evidence="2" type="ORF">BMF94_0302</name>
</gene>
<dbReference type="Proteomes" id="UP000237144">
    <property type="component" value="Unassembled WGS sequence"/>
</dbReference>
<feature type="compositionally biased region" description="Pro residues" evidence="1">
    <location>
        <begin position="204"/>
        <end position="220"/>
    </location>
</feature>
<protein>
    <submittedName>
        <fullName evidence="2">Uncharacterized protein</fullName>
    </submittedName>
</protein>
<feature type="compositionally biased region" description="Low complexity" evidence="1">
    <location>
        <begin position="397"/>
        <end position="412"/>
    </location>
</feature>
<feature type="compositionally biased region" description="Polar residues" evidence="1">
    <location>
        <begin position="413"/>
        <end position="424"/>
    </location>
</feature>
<proteinExistence type="predicted"/>
<comment type="caution">
    <text evidence="2">The sequence shown here is derived from an EMBL/GenBank/DDBJ whole genome shotgun (WGS) entry which is preliminary data.</text>
</comment>
<evidence type="ECO:0000313" key="3">
    <source>
        <dbReference type="Proteomes" id="UP000237144"/>
    </source>
</evidence>
<accession>A0A2S5BIW2</accession>
<evidence type="ECO:0000313" key="2">
    <source>
        <dbReference type="EMBL" id="POY76710.1"/>
    </source>
</evidence>
<organism evidence="2 3">
    <name type="scientific">Rhodotorula taiwanensis</name>
    <dbReference type="NCBI Taxonomy" id="741276"/>
    <lineage>
        <taxon>Eukaryota</taxon>
        <taxon>Fungi</taxon>
        <taxon>Dikarya</taxon>
        <taxon>Basidiomycota</taxon>
        <taxon>Pucciniomycotina</taxon>
        <taxon>Microbotryomycetes</taxon>
        <taxon>Sporidiobolales</taxon>
        <taxon>Sporidiobolaceae</taxon>
        <taxon>Rhodotorula</taxon>
    </lineage>
</organism>
<keyword evidence="3" id="KW-1185">Reference proteome</keyword>